<dbReference type="Pfam" id="PF00768">
    <property type="entry name" value="Peptidase_S11"/>
    <property type="match status" value="1"/>
</dbReference>
<dbReference type="PANTHER" id="PTHR21581">
    <property type="entry name" value="D-ALANYL-D-ALANINE CARBOXYPEPTIDASE"/>
    <property type="match status" value="1"/>
</dbReference>
<evidence type="ECO:0000256" key="3">
    <source>
        <dbReference type="ARBA" id="ARBA00007164"/>
    </source>
</evidence>
<evidence type="ECO:0000256" key="2">
    <source>
        <dbReference type="ARBA" id="ARBA00004752"/>
    </source>
</evidence>
<evidence type="ECO:0000256" key="10">
    <source>
        <dbReference type="ARBA" id="ARBA00022984"/>
    </source>
</evidence>
<dbReference type="SUPFAM" id="SSF56601">
    <property type="entry name" value="beta-lactamase/transpeptidase-like"/>
    <property type="match status" value="1"/>
</dbReference>
<proteinExistence type="inferred from homology"/>
<dbReference type="InterPro" id="IPR012907">
    <property type="entry name" value="Peptidase_S11_C"/>
</dbReference>
<evidence type="ECO:0000256" key="5">
    <source>
        <dbReference type="ARBA" id="ARBA00022645"/>
    </source>
</evidence>
<comment type="similarity">
    <text evidence="3 13">Belongs to the peptidase S11 family.</text>
</comment>
<organism evidence="16 17">
    <name type="scientific">Marinicrinis sediminis</name>
    <dbReference type="NCBI Taxonomy" id="1652465"/>
    <lineage>
        <taxon>Bacteria</taxon>
        <taxon>Bacillati</taxon>
        <taxon>Bacillota</taxon>
        <taxon>Bacilli</taxon>
        <taxon>Bacillales</taxon>
        <taxon>Paenibacillaceae</taxon>
    </lineage>
</organism>
<evidence type="ECO:0000256" key="8">
    <source>
        <dbReference type="ARBA" id="ARBA00022801"/>
    </source>
</evidence>
<keyword evidence="10" id="KW-0573">Peptidoglycan synthesis</keyword>
<evidence type="ECO:0000256" key="9">
    <source>
        <dbReference type="ARBA" id="ARBA00022960"/>
    </source>
</evidence>
<dbReference type="GO" id="GO:0004180">
    <property type="term" value="F:carboxypeptidase activity"/>
    <property type="evidence" value="ECO:0007669"/>
    <property type="project" value="UniProtKB-KW"/>
</dbReference>
<dbReference type="PRINTS" id="PR00725">
    <property type="entry name" value="DADACBPTASE1"/>
</dbReference>
<protein>
    <recommendedName>
        <fullName evidence="4">serine-type D-Ala-D-Ala carboxypeptidase</fullName>
        <ecNumber evidence="4">3.4.16.4</ecNumber>
    </recommendedName>
</protein>
<dbReference type="Pfam" id="PF07943">
    <property type="entry name" value="PBP5_C"/>
    <property type="match status" value="1"/>
</dbReference>
<keyword evidence="6" id="KW-0645">Protease</keyword>
<comment type="catalytic activity">
    <reaction evidence="12">
        <text>Preferential cleavage: (Ac)2-L-Lys-D-Ala-|-D-Ala. Also transpeptidation of peptidyl-alanyl moieties that are N-acyl substituents of D-alanine.</text>
        <dbReference type="EC" id="3.4.16.4"/>
    </reaction>
</comment>
<dbReference type="Gene3D" id="3.40.710.10">
    <property type="entry name" value="DD-peptidase/beta-lactamase superfamily"/>
    <property type="match status" value="1"/>
</dbReference>
<keyword evidence="9" id="KW-0133">Cell shape</keyword>
<dbReference type="InterPro" id="IPR012338">
    <property type="entry name" value="Beta-lactam/transpept-like"/>
</dbReference>
<dbReference type="Proteomes" id="UP001597497">
    <property type="component" value="Unassembled WGS sequence"/>
</dbReference>
<dbReference type="InterPro" id="IPR001967">
    <property type="entry name" value="Peptidase_S11_N"/>
</dbReference>
<name>A0ABW5RAM7_9BACL</name>
<dbReference type="SMART" id="SM00936">
    <property type="entry name" value="PBP5_C"/>
    <property type="match status" value="1"/>
</dbReference>
<keyword evidence="11" id="KW-0961">Cell wall biogenesis/degradation</keyword>
<evidence type="ECO:0000256" key="7">
    <source>
        <dbReference type="ARBA" id="ARBA00022729"/>
    </source>
</evidence>
<feature type="domain" description="Peptidase S11 D-Ala-D-Ala carboxypeptidase A C-terminal" evidence="15">
    <location>
        <begin position="313"/>
        <end position="411"/>
    </location>
</feature>
<evidence type="ECO:0000256" key="6">
    <source>
        <dbReference type="ARBA" id="ARBA00022670"/>
    </source>
</evidence>
<evidence type="ECO:0000256" key="11">
    <source>
        <dbReference type="ARBA" id="ARBA00023316"/>
    </source>
</evidence>
<evidence type="ECO:0000256" key="4">
    <source>
        <dbReference type="ARBA" id="ARBA00012448"/>
    </source>
</evidence>
<evidence type="ECO:0000256" key="14">
    <source>
        <dbReference type="SAM" id="SignalP"/>
    </source>
</evidence>
<reference evidence="17" key="1">
    <citation type="journal article" date="2019" name="Int. J. Syst. Evol. Microbiol.">
        <title>The Global Catalogue of Microorganisms (GCM) 10K type strain sequencing project: providing services to taxonomists for standard genome sequencing and annotation.</title>
        <authorList>
            <consortium name="The Broad Institute Genomics Platform"/>
            <consortium name="The Broad Institute Genome Sequencing Center for Infectious Disease"/>
            <person name="Wu L."/>
            <person name="Ma J."/>
        </authorList>
    </citation>
    <scope>NUCLEOTIDE SEQUENCE [LARGE SCALE GENOMIC DNA]</scope>
    <source>
        <strain evidence="17">KCTC 33676</strain>
    </source>
</reference>
<evidence type="ECO:0000256" key="1">
    <source>
        <dbReference type="ARBA" id="ARBA00003217"/>
    </source>
</evidence>
<dbReference type="EMBL" id="JBHUMM010000023">
    <property type="protein sequence ID" value="MFD2672115.1"/>
    <property type="molecule type" value="Genomic_DNA"/>
</dbReference>
<dbReference type="SUPFAM" id="SSF69189">
    <property type="entry name" value="Penicillin-binding protein associated domain"/>
    <property type="match status" value="1"/>
</dbReference>
<keyword evidence="7 14" id="KW-0732">Signal</keyword>
<evidence type="ECO:0000259" key="15">
    <source>
        <dbReference type="SMART" id="SM00936"/>
    </source>
</evidence>
<comment type="pathway">
    <text evidence="2">Cell wall biogenesis; peptidoglycan biosynthesis.</text>
</comment>
<dbReference type="InterPro" id="IPR018044">
    <property type="entry name" value="Peptidase_S11"/>
</dbReference>
<evidence type="ECO:0000256" key="12">
    <source>
        <dbReference type="ARBA" id="ARBA00034000"/>
    </source>
</evidence>
<sequence length="437" mass="48069">MKKKWNKWMGIVCTALMLSLFVGGMAAPQSALAEESESLNLQVKSAILIEANTGQVLYEMNADEARPPASMAKMMTEYVVMKAIEDGQISYEDSVTISRYAATVIGSGQLLDEGRQYKVKDLLRNMIIFSGNDAAVALAEYVGGNETNFVNMMNETAKEIGLSDTAYFANATGLDNEEDLKENAPDVPGETVISARDTAKLAQKLIHDFPEALEFSKIPRATLHEDDPNSKVLDNWNWMLEGWKEYNNNFSQLYAYEGLDGLKTGHTDEAGFCFTGTAERDGMRLISVVMHADTIEDRFNQTSKLMDYGYNNFEMNTVLSAKSELADLKTVEVKKAKDTDLPVVTGEGVTLVTRKGEAEENIQITASPTSEELVAPIKQGDKVGEVTVTYAGPVGEVVEKVDLVAAEDAEKAGWFKLLMRAIANFFASLFEGIKNLF</sequence>
<dbReference type="Gene3D" id="2.60.410.10">
    <property type="entry name" value="D-Ala-D-Ala carboxypeptidase, C-terminal domain"/>
    <property type="match status" value="1"/>
</dbReference>
<evidence type="ECO:0000313" key="17">
    <source>
        <dbReference type="Proteomes" id="UP001597497"/>
    </source>
</evidence>
<feature type="signal peptide" evidence="14">
    <location>
        <begin position="1"/>
        <end position="33"/>
    </location>
</feature>
<dbReference type="InterPro" id="IPR037167">
    <property type="entry name" value="Peptidase_S11_C_sf"/>
</dbReference>
<evidence type="ECO:0000256" key="13">
    <source>
        <dbReference type="RuleBase" id="RU004016"/>
    </source>
</evidence>
<accession>A0ABW5RAM7</accession>
<dbReference type="PANTHER" id="PTHR21581:SF11">
    <property type="entry name" value="D-ALANYL-D-ALANINE CARBOXYPEPTIDASE DACA"/>
    <property type="match status" value="1"/>
</dbReference>
<keyword evidence="5 16" id="KW-0121">Carboxypeptidase</keyword>
<dbReference type="InterPro" id="IPR015956">
    <property type="entry name" value="Peniciliin-bd_prot_C_sf"/>
</dbReference>
<dbReference type="EC" id="3.4.16.4" evidence="4"/>
<evidence type="ECO:0000313" key="16">
    <source>
        <dbReference type="EMBL" id="MFD2672115.1"/>
    </source>
</evidence>
<comment type="function">
    <text evidence="1">Removes C-terminal D-alanyl residues from sugar-peptide cell wall precursors.</text>
</comment>
<keyword evidence="8 16" id="KW-0378">Hydrolase</keyword>
<comment type="caution">
    <text evidence="16">The sequence shown here is derived from an EMBL/GenBank/DDBJ whole genome shotgun (WGS) entry which is preliminary data.</text>
</comment>
<keyword evidence="17" id="KW-1185">Reference proteome</keyword>
<feature type="chain" id="PRO_5046912906" description="serine-type D-Ala-D-Ala carboxypeptidase" evidence="14">
    <location>
        <begin position="34"/>
        <end position="437"/>
    </location>
</feature>
<dbReference type="RefSeq" id="WP_379929617.1">
    <property type="nucleotide sequence ID" value="NZ_JBHUMM010000023.1"/>
</dbReference>
<gene>
    <name evidence="16" type="ORF">ACFSUC_10920</name>
</gene>